<name>A0A9Q0UIQ7_SALVM</name>
<evidence type="ECO:0000313" key="2">
    <source>
        <dbReference type="Proteomes" id="UP001151529"/>
    </source>
</evidence>
<comment type="caution">
    <text evidence="1">The sequence shown here is derived from an EMBL/GenBank/DDBJ whole genome shotgun (WGS) entry which is preliminary data.</text>
</comment>
<reference evidence="1" key="2">
    <citation type="journal article" date="2023" name="Int. J. Mol. Sci.">
        <title>De Novo Assembly and Annotation of 11 Diverse Shrub Willow (Salix) Genomes Reveals Novel Gene Organization in Sex-Linked Regions.</title>
        <authorList>
            <person name="Hyden B."/>
            <person name="Feng K."/>
            <person name="Yates T.B."/>
            <person name="Jawdy S."/>
            <person name="Cereghino C."/>
            <person name="Smart L.B."/>
            <person name="Muchero W."/>
        </authorList>
    </citation>
    <scope>NUCLEOTIDE SEQUENCE [LARGE SCALE GENOMIC DNA]</scope>
    <source>
        <tissue evidence="1">Shoot tip</tissue>
    </source>
</reference>
<organism evidence="1 2">
    <name type="scientific">Salix viminalis</name>
    <name type="common">Common osier</name>
    <name type="synonym">Basket willow</name>
    <dbReference type="NCBI Taxonomy" id="40686"/>
    <lineage>
        <taxon>Eukaryota</taxon>
        <taxon>Viridiplantae</taxon>
        <taxon>Streptophyta</taxon>
        <taxon>Embryophyta</taxon>
        <taxon>Tracheophyta</taxon>
        <taxon>Spermatophyta</taxon>
        <taxon>Magnoliopsida</taxon>
        <taxon>eudicotyledons</taxon>
        <taxon>Gunneridae</taxon>
        <taxon>Pentapetalae</taxon>
        <taxon>rosids</taxon>
        <taxon>fabids</taxon>
        <taxon>Malpighiales</taxon>
        <taxon>Salicaceae</taxon>
        <taxon>Saliceae</taxon>
        <taxon>Salix</taxon>
    </lineage>
</organism>
<dbReference type="EMBL" id="JAPFFL010000004">
    <property type="protein sequence ID" value="KAJ6730728.1"/>
    <property type="molecule type" value="Genomic_DNA"/>
</dbReference>
<reference evidence="1" key="1">
    <citation type="submission" date="2022-11" db="EMBL/GenBank/DDBJ databases">
        <authorList>
            <person name="Hyden B.L."/>
            <person name="Feng K."/>
            <person name="Yates T."/>
            <person name="Jawdy S."/>
            <person name="Smart L.B."/>
            <person name="Muchero W."/>
        </authorList>
    </citation>
    <scope>NUCLEOTIDE SEQUENCE</scope>
    <source>
        <tissue evidence="1">Shoot tip</tissue>
    </source>
</reference>
<proteinExistence type="predicted"/>
<dbReference type="AlphaFoldDB" id="A0A9Q0UIQ7"/>
<accession>A0A9Q0UIQ7</accession>
<evidence type="ECO:0000313" key="1">
    <source>
        <dbReference type="EMBL" id="KAJ6730728.1"/>
    </source>
</evidence>
<protein>
    <submittedName>
        <fullName evidence="1">Uncharacterized protein</fullName>
    </submittedName>
</protein>
<gene>
    <name evidence="1" type="ORF">OIU85_021515</name>
</gene>
<sequence length="283" mass="31568">MVPSVEQKKVIKCPPQDAQDAVSLEYVIIFIRNSEQLLCKISESLKSRESQLMNSVYCLTISNATAVLQDNGALSVDETSTELGEKIGRRPVHPLTSKIDPFTLPMLSNEKKRATAAKFELASLYGGHSDQLAVIAAFECWRMQRTGGKKHEDMIKLFYVAGLYPMMGRSLPPKNGNCVVERWYTIAPVEDDDDEYDRADGAESDENGMETGDKLGTQHCESTLSSPDNSAMAVVDLWLCFRSTALDAAQIYCLREQLSAAILCKVRINLMLGFHYQQNLWSL</sequence>
<dbReference type="Proteomes" id="UP001151529">
    <property type="component" value="Chromosome 2"/>
</dbReference>
<dbReference type="OrthoDB" id="1732198at2759"/>
<keyword evidence="2" id="KW-1185">Reference proteome</keyword>